<proteinExistence type="predicted"/>
<sequence>MSTNQEGASQNQSADGQDRRHQKSQGNQRWRNDNCYKYDKRGYHTKFCRSKPVEGNAAMSSKMFNEPDEDLDVQVYFGVEECAFCCTTDQKDELTLTTVNTNFINYNVD</sequence>
<evidence type="ECO:0000256" key="1">
    <source>
        <dbReference type="SAM" id="MobiDB-lite"/>
    </source>
</evidence>
<feature type="compositionally biased region" description="Polar residues" evidence="1">
    <location>
        <begin position="1"/>
        <end position="15"/>
    </location>
</feature>
<protein>
    <submittedName>
        <fullName evidence="2">Uncharacterized protein</fullName>
    </submittedName>
</protein>
<feature type="region of interest" description="Disordered" evidence="1">
    <location>
        <begin position="1"/>
        <end position="33"/>
    </location>
</feature>
<accession>A0ABD2Y442</accession>
<dbReference type="EMBL" id="JBJUIK010000015">
    <property type="protein sequence ID" value="KAL3501575.1"/>
    <property type="molecule type" value="Genomic_DNA"/>
</dbReference>
<dbReference type="AlphaFoldDB" id="A0ABD2Y442"/>
<reference evidence="2 3" key="1">
    <citation type="submission" date="2024-11" db="EMBL/GenBank/DDBJ databases">
        <title>A near-complete genome assembly of Cinchona calisaya.</title>
        <authorList>
            <person name="Lian D.C."/>
            <person name="Zhao X.W."/>
            <person name="Wei L."/>
        </authorList>
    </citation>
    <scope>NUCLEOTIDE SEQUENCE [LARGE SCALE GENOMIC DNA]</scope>
    <source>
        <tissue evidence="2">Nenye</tissue>
    </source>
</reference>
<gene>
    <name evidence="2" type="ORF">ACH5RR_036024</name>
</gene>
<comment type="caution">
    <text evidence="2">The sequence shown here is derived from an EMBL/GenBank/DDBJ whole genome shotgun (WGS) entry which is preliminary data.</text>
</comment>
<dbReference type="Proteomes" id="UP001630127">
    <property type="component" value="Unassembled WGS sequence"/>
</dbReference>
<evidence type="ECO:0000313" key="2">
    <source>
        <dbReference type="EMBL" id="KAL3501575.1"/>
    </source>
</evidence>
<keyword evidence="3" id="KW-1185">Reference proteome</keyword>
<name>A0ABD2Y442_9GENT</name>
<organism evidence="2 3">
    <name type="scientific">Cinchona calisaya</name>
    <dbReference type="NCBI Taxonomy" id="153742"/>
    <lineage>
        <taxon>Eukaryota</taxon>
        <taxon>Viridiplantae</taxon>
        <taxon>Streptophyta</taxon>
        <taxon>Embryophyta</taxon>
        <taxon>Tracheophyta</taxon>
        <taxon>Spermatophyta</taxon>
        <taxon>Magnoliopsida</taxon>
        <taxon>eudicotyledons</taxon>
        <taxon>Gunneridae</taxon>
        <taxon>Pentapetalae</taxon>
        <taxon>asterids</taxon>
        <taxon>lamiids</taxon>
        <taxon>Gentianales</taxon>
        <taxon>Rubiaceae</taxon>
        <taxon>Cinchonoideae</taxon>
        <taxon>Cinchoneae</taxon>
        <taxon>Cinchona</taxon>
    </lineage>
</organism>
<evidence type="ECO:0000313" key="3">
    <source>
        <dbReference type="Proteomes" id="UP001630127"/>
    </source>
</evidence>